<dbReference type="PROSITE" id="PS00065">
    <property type="entry name" value="D_2_HYDROXYACID_DH_1"/>
    <property type="match status" value="1"/>
</dbReference>
<dbReference type="InterPro" id="IPR006140">
    <property type="entry name" value="D-isomer_DH_NAD-bd"/>
</dbReference>
<dbReference type="FunFam" id="3.40.50.720:FF:000021">
    <property type="entry name" value="D-3-phosphoglycerate dehydrogenase"/>
    <property type="match status" value="1"/>
</dbReference>
<dbReference type="SUPFAM" id="SSF51735">
    <property type="entry name" value="NAD(P)-binding Rossmann-fold domains"/>
    <property type="match status" value="1"/>
</dbReference>
<dbReference type="GO" id="GO:0051287">
    <property type="term" value="F:NAD binding"/>
    <property type="evidence" value="ECO:0007669"/>
    <property type="project" value="InterPro"/>
</dbReference>
<dbReference type="InterPro" id="IPR006139">
    <property type="entry name" value="D-isomer_2_OHA_DH_cat_dom"/>
</dbReference>
<dbReference type="InterPro" id="IPR036291">
    <property type="entry name" value="NAD(P)-bd_dom_sf"/>
</dbReference>
<gene>
    <name evidence="11" type="ORF">ONB1V03_LOCUS1467</name>
</gene>
<protein>
    <recommendedName>
        <fullName evidence="3">D-3-phosphoglycerate dehydrogenase</fullName>
    </recommendedName>
</protein>
<evidence type="ECO:0000313" key="12">
    <source>
        <dbReference type="Proteomes" id="UP000728032"/>
    </source>
</evidence>
<dbReference type="AlphaFoldDB" id="A0A7R9QC01"/>
<accession>A0A7R9QC01</accession>
<dbReference type="CDD" id="cd12173">
    <property type="entry name" value="PGDH_4"/>
    <property type="match status" value="1"/>
</dbReference>
<evidence type="ECO:0000256" key="4">
    <source>
        <dbReference type="ARBA" id="ARBA00022553"/>
    </source>
</evidence>
<feature type="domain" description="D-isomer specific 2-hydroxyacid dehydrogenase catalytic" evidence="9">
    <location>
        <begin position="125"/>
        <end position="429"/>
    </location>
</feature>
<organism evidence="11">
    <name type="scientific">Oppiella nova</name>
    <dbReference type="NCBI Taxonomy" id="334625"/>
    <lineage>
        <taxon>Eukaryota</taxon>
        <taxon>Metazoa</taxon>
        <taxon>Ecdysozoa</taxon>
        <taxon>Arthropoda</taxon>
        <taxon>Chelicerata</taxon>
        <taxon>Arachnida</taxon>
        <taxon>Acari</taxon>
        <taxon>Acariformes</taxon>
        <taxon>Sarcoptiformes</taxon>
        <taxon>Oribatida</taxon>
        <taxon>Brachypylina</taxon>
        <taxon>Oppioidea</taxon>
        <taxon>Oppiidae</taxon>
        <taxon>Oppiella</taxon>
    </lineage>
</organism>
<dbReference type="EMBL" id="CAJPVJ010000261">
    <property type="protein sequence ID" value="CAG2161866.1"/>
    <property type="molecule type" value="Genomic_DNA"/>
</dbReference>
<dbReference type="Pfam" id="PF00389">
    <property type="entry name" value="2-Hacid_dh"/>
    <property type="match status" value="2"/>
</dbReference>
<keyword evidence="12" id="KW-1185">Reference proteome</keyword>
<evidence type="ECO:0000313" key="11">
    <source>
        <dbReference type="EMBL" id="CAD7638561.1"/>
    </source>
</evidence>
<evidence type="ECO:0000256" key="3">
    <source>
        <dbReference type="ARBA" id="ARBA00021582"/>
    </source>
</evidence>
<evidence type="ECO:0000256" key="1">
    <source>
        <dbReference type="ARBA" id="ARBA00005854"/>
    </source>
</evidence>
<dbReference type="Gene3D" id="3.40.50.720">
    <property type="entry name" value="NAD(P)-binding Rossmann-like Domain"/>
    <property type="match status" value="3"/>
</dbReference>
<comment type="subunit">
    <text evidence="2">Homotetramer.</text>
</comment>
<dbReference type="PROSITE" id="PS00671">
    <property type="entry name" value="D_2_HYDROXYACID_DH_3"/>
    <property type="match status" value="1"/>
</dbReference>
<evidence type="ECO:0000256" key="2">
    <source>
        <dbReference type="ARBA" id="ARBA00011881"/>
    </source>
</evidence>
<dbReference type="GO" id="GO:0004617">
    <property type="term" value="F:phosphoglycerate dehydrogenase activity"/>
    <property type="evidence" value="ECO:0007669"/>
    <property type="project" value="TreeGrafter"/>
</dbReference>
<dbReference type="InterPro" id="IPR029753">
    <property type="entry name" value="D-isomer_DH_CS"/>
</dbReference>
<proteinExistence type="inferred from homology"/>
<evidence type="ECO:0000256" key="6">
    <source>
        <dbReference type="ARBA" id="ARBA00023002"/>
    </source>
</evidence>
<keyword evidence="6 8" id="KW-0560">Oxidoreductase</keyword>
<evidence type="ECO:0000256" key="7">
    <source>
        <dbReference type="ARBA" id="ARBA00023027"/>
    </source>
</evidence>
<dbReference type="FunFam" id="3.40.50.720:FF:000038">
    <property type="entry name" value="D-3-phosphoglycerate dehydrogenase"/>
    <property type="match status" value="1"/>
</dbReference>
<evidence type="ECO:0000259" key="10">
    <source>
        <dbReference type="Pfam" id="PF02826"/>
    </source>
</evidence>
<feature type="domain" description="D-isomer specific 2-hydroxyacid dehydrogenase catalytic" evidence="9">
    <location>
        <begin position="9"/>
        <end position="110"/>
    </location>
</feature>
<reference evidence="11" key="1">
    <citation type="submission" date="2020-11" db="EMBL/GenBank/DDBJ databases">
        <authorList>
            <person name="Tran Van P."/>
        </authorList>
    </citation>
    <scope>NUCLEOTIDE SEQUENCE</scope>
</reference>
<keyword evidence="5" id="KW-0007">Acetylation</keyword>
<dbReference type="PANTHER" id="PTHR42938:SF22">
    <property type="entry name" value="D-3-PHOSPHOGLYCERATE DEHYDROGENASE"/>
    <property type="match status" value="1"/>
</dbReference>
<dbReference type="OrthoDB" id="1621027at2759"/>
<dbReference type="SUPFAM" id="SSF52283">
    <property type="entry name" value="Formate/glycerate dehydrogenase catalytic domain-like"/>
    <property type="match status" value="2"/>
</dbReference>
<sequence length="436" mass="46445">MTSFSLNKVLISDSVDPSAIDILRQRNVSTDVKTGLSKEQLIETIRDYEALIVRSATTVTADVIKAAKHLKVIGRAGVGVDNIDVDAATKQGVIVINAPGGNTISAAELTCTMILSLSRHLTQADSVDPSAIDILRQRNVSTDVKTGLSKEQLIETIRDYEALIVRSATTVTADVIKAAKHLKVIGRAGVGVDNIDVDAATKQGVIVINAPGGNTISAAELTCTMILSLSRHLTQACASLKSGVWDRKSFSGNELLGKTLAIVGLGRIGREVATRMQAFGMKTIGFDPLVPADVSKTFDVESLPLEQIWPQADYITVHTPLIPQTKNLLNDTTLGQCKKGVRLINVARGGIIDEEALLRALQSGHVGGAGLDVYEEEPPKRNQLLSHPKVICTPHLGASTAEAQINVAKEIALQFLDLIDGKSVPGIVNPSVLKKQ</sequence>
<dbReference type="InterPro" id="IPR029752">
    <property type="entry name" value="D-isomer_DH_CS1"/>
</dbReference>
<feature type="domain" description="D-isomer specific 2-hydroxyacid dehydrogenase NAD-binding" evidence="10">
    <location>
        <begin position="224"/>
        <end position="397"/>
    </location>
</feature>
<dbReference type="Proteomes" id="UP000728032">
    <property type="component" value="Unassembled WGS sequence"/>
</dbReference>
<evidence type="ECO:0000256" key="8">
    <source>
        <dbReference type="RuleBase" id="RU003719"/>
    </source>
</evidence>
<keyword evidence="4" id="KW-0597">Phosphoprotein</keyword>
<dbReference type="EMBL" id="OC915086">
    <property type="protein sequence ID" value="CAD7638561.1"/>
    <property type="molecule type" value="Genomic_DNA"/>
</dbReference>
<dbReference type="PANTHER" id="PTHR42938">
    <property type="entry name" value="FORMATE DEHYDROGENASE 1"/>
    <property type="match status" value="1"/>
</dbReference>
<name>A0A7R9QC01_9ACAR</name>
<dbReference type="Pfam" id="PF02826">
    <property type="entry name" value="2-Hacid_dh_C"/>
    <property type="match status" value="1"/>
</dbReference>
<comment type="similarity">
    <text evidence="1 8">Belongs to the D-isomer specific 2-hydroxyacid dehydrogenase family.</text>
</comment>
<evidence type="ECO:0000256" key="5">
    <source>
        <dbReference type="ARBA" id="ARBA00022990"/>
    </source>
</evidence>
<keyword evidence="7" id="KW-0520">NAD</keyword>
<evidence type="ECO:0000259" key="9">
    <source>
        <dbReference type="Pfam" id="PF00389"/>
    </source>
</evidence>